<organism evidence="2 3">
    <name type="scientific">Hyaloscypha variabilis (strain UAMH 11265 / GT02V1 / F)</name>
    <name type="common">Meliniomyces variabilis</name>
    <dbReference type="NCBI Taxonomy" id="1149755"/>
    <lineage>
        <taxon>Eukaryota</taxon>
        <taxon>Fungi</taxon>
        <taxon>Dikarya</taxon>
        <taxon>Ascomycota</taxon>
        <taxon>Pezizomycotina</taxon>
        <taxon>Leotiomycetes</taxon>
        <taxon>Helotiales</taxon>
        <taxon>Hyaloscyphaceae</taxon>
        <taxon>Hyaloscypha</taxon>
        <taxon>Hyaloscypha variabilis</taxon>
    </lineage>
</organism>
<protein>
    <submittedName>
        <fullName evidence="2">Alpha/beta-hydrolase</fullName>
    </submittedName>
</protein>
<dbReference type="GO" id="GO:0016787">
    <property type="term" value="F:hydrolase activity"/>
    <property type="evidence" value="ECO:0007669"/>
    <property type="project" value="UniProtKB-KW"/>
</dbReference>
<keyword evidence="3" id="KW-1185">Reference proteome</keyword>
<sequence>MDAEIYSPFSITTTPYKTVNSQPIPLYVLLPKNLPAGPAPILIHIHGGFLFAGNALYPDWSTSWSRRYNLEHNAIRISANYRLAPEATGLEILSDIRDLLTWVENDLSGYLKSIGSQVTPDVGKVLVYGESAGGYLAIQAGLMRPDLVKAVIASYPMTYIDSPWYAEPGDKHPFGIPTLDKKEILDKYLASMDRGKIVTESDPYARLPLAIAALQNGLFPDILGRGDEVYPARVLAKMSGTEKVPFLFAMHGTEDSAVPVEETRKFTQAWEEKFGKGSVVAEFKEGEHGFDGQVEYEAPWLQNGLNGVTKAWIR</sequence>
<proteinExistence type="predicted"/>
<dbReference type="Pfam" id="PF07859">
    <property type="entry name" value="Abhydrolase_3"/>
    <property type="match status" value="1"/>
</dbReference>
<gene>
    <name evidence="2" type="ORF">L207DRAFT_545653</name>
</gene>
<dbReference type="EMBL" id="KZ613949">
    <property type="protein sequence ID" value="PMD37240.1"/>
    <property type="molecule type" value="Genomic_DNA"/>
</dbReference>
<name>A0A2J6RFE6_HYAVF</name>
<keyword evidence="2" id="KW-0378">Hydrolase</keyword>
<feature type="domain" description="Alpha/beta hydrolase fold-3" evidence="1">
    <location>
        <begin position="42"/>
        <end position="165"/>
    </location>
</feature>
<dbReference type="PANTHER" id="PTHR23024">
    <property type="entry name" value="ARYLACETAMIDE DEACETYLASE"/>
    <property type="match status" value="1"/>
</dbReference>
<dbReference type="InterPro" id="IPR029058">
    <property type="entry name" value="AB_hydrolase_fold"/>
</dbReference>
<dbReference type="InterPro" id="IPR050466">
    <property type="entry name" value="Carboxylest/Gibb_receptor"/>
</dbReference>
<dbReference type="OrthoDB" id="19653at2759"/>
<dbReference type="STRING" id="1149755.A0A2J6RFE6"/>
<dbReference type="PANTHER" id="PTHR23024:SF339">
    <property type="entry name" value="ALPHA_BETA HYDROLASE FOLD-3 DOMAIN-CONTAINING PROTEIN"/>
    <property type="match status" value="1"/>
</dbReference>
<evidence type="ECO:0000313" key="2">
    <source>
        <dbReference type="EMBL" id="PMD37240.1"/>
    </source>
</evidence>
<evidence type="ECO:0000313" key="3">
    <source>
        <dbReference type="Proteomes" id="UP000235786"/>
    </source>
</evidence>
<reference evidence="2 3" key="1">
    <citation type="submission" date="2016-04" db="EMBL/GenBank/DDBJ databases">
        <title>A degradative enzymes factory behind the ericoid mycorrhizal symbiosis.</title>
        <authorList>
            <consortium name="DOE Joint Genome Institute"/>
            <person name="Martino E."/>
            <person name="Morin E."/>
            <person name="Grelet G."/>
            <person name="Kuo A."/>
            <person name="Kohler A."/>
            <person name="Daghino S."/>
            <person name="Barry K."/>
            <person name="Choi C."/>
            <person name="Cichocki N."/>
            <person name="Clum A."/>
            <person name="Copeland A."/>
            <person name="Hainaut M."/>
            <person name="Haridas S."/>
            <person name="Labutti K."/>
            <person name="Lindquist E."/>
            <person name="Lipzen A."/>
            <person name="Khouja H.-R."/>
            <person name="Murat C."/>
            <person name="Ohm R."/>
            <person name="Olson A."/>
            <person name="Spatafora J."/>
            <person name="Veneault-Fourrey C."/>
            <person name="Henrissat B."/>
            <person name="Grigoriev I."/>
            <person name="Martin F."/>
            <person name="Perotto S."/>
        </authorList>
    </citation>
    <scope>NUCLEOTIDE SEQUENCE [LARGE SCALE GENOMIC DNA]</scope>
    <source>
        <strain evidence="2 3">F</strain>
    </source>
</reference>
<dbReference type="SUPFAM" id="SSF53474">
    <property type="entry name" value="alpha/beta-Hydrolases"/>
    <property type="match status" value="1"/>
</dbReference>
<dbReference type="Gene3D" id="3.40.50.1820">
    <property type="entry name" value="alpha/beta hydrolase"/>
    <property type="match status" value="1"/>
</dbReference>
<dbReference type="AlphaFoldDB" id="A0A2J6RFE6"/>
<dbReference type="InterPro" id="IPR013094">
    <property type="entry name" value="AB_hydrolase_3"/>
</dbReference>
<dbReference type="Proteomes" id="UP000235786">
    <property type="component" value="Unassembled WGS sequence"/>
</dbReference>
<accession>A0A2J6RFE6</accession>
<evidence type="ECO:0000259" key="1">
    <source>
        <dbReference type="Pfam" id="PF07859"/>
    </source>
</evidence>